<gene>
    <name evidence="1" type="ORF">CHARACLAT_013055</name>
</gene>
<evidence type="ECO:0000313" key="2">
    <source>
        <dbReference type="Proteomes" id="UP001352852"/>
    </source>
</evidence>
<name>A0ABU7D700_9TELE</name>
<proteinExistence type="predicted"/>
<sequence>ICCTTFVRIYCFKQHLSSEKHQLMTQDVFPKATMCFTGLIPEIVFMNPKKQLELNQPVVDVRLDVYSQKSD</sequence>
<organism evidence="1 2">
    <name type="scientific">Characodon lateralis</name>
    <dbReference type="NCBI Taxonomy" id="208331"/>
    <lineage>
        <taxon>Eukaryota</taxon>
        <taxon>Metazoa</taxon>
        <taxon>Chordata</taxon>
        <taxon>Craniata</taxon>
        <taxon>Vertebrata</taxon>
        <taxon>Euteleostomi</taxon>
        <taxon>Actinopterygii</taxon>
        <taxon>Neopterygii</taxon>
        <taxon>Teleostei</taxon>
        <taxon>Neoteleostei</taxon>
        <taxon>Acanthomorphata</taxon>
        <taxon>Ovalentaria</taxon>
        <taxon>Atherinomorphae</taxon>
        <taxon>Cyprinodontiformes</taxon>
        <taxon>Goodeidae</taxon>
        <taxon>Characodon</taxon>
    </lineage>
</organism>
<keyword evidence="2" id="KW-1185">Reference proteome</keyword>
<protein>
    <submittedName>
        <fullName evidence="1">Uncharacterized protein</fullName>
    </submittedName>
</protein>
<dbReference type="EMBL" id="JAHUTJ010017318">
    <property type="protein sequence ID" value="MED6270701.1"/>
    <property type="molecule type" value="Genomic_DNA"/>
</dbReference>
<accession>A0ABU7D700</accession>
<dbReference type="Proteomes" id="UP001352852">
    <property type="component" value="Unassembled WGS sequence"/>
</dbReference>
<comment type="caution">
    <text evidence="1">The sequence shown here is derived from an EMBL/GenBank/DDBJ whole genome shotgun (WGS) entry which is preliminary data.</text>
</comment>
<feature type="non-terminal residue" evidence="1">
    <location>
        <position position="1"/>
    </location>
</feature>
<reference evidence="1 2" key="1">
    <citation type="submission" date="2021-06" db="EMBL/GenBank/DDBJ databases">
        <authorList>
            <person name="Palmer J.M."/>
        </authorList>
    </citation>
    <scope>NUCLEOTIDE SEQUENCE [LARGE SCALE GENOMIC DNA]</scope>
    <source>
        <strain evidence="1 2">CL_MEX2019</strain>
        <tissue evidence="1">Muscle</tissue>
    </source>
</reference>
<evidence type="ECO:0000313" key="1">
    <source>
        <dbReference type="EMBL" id="MED6270701.1"/>
    </source>
</evidence>